<keyword evidence="1" id="KW-0436">Ligase</keyword>
<protein>
    <submittedName>
        <fullName evidence="1">Proline--tRNA ligase</fullName>
        <ecNumber evidence="1">6.1.1.15</ecNumber>
    </submittedName>
</protein>
<keyword evidence="2" id="KW-1185">Reference proteome</keyword>
<proteinExistence type="predicted"/>
<gene>
    <name evidence="1" type="ORF">E5336_01495</name>
</gene>
<sequence>MKLSESFFYTLRENSKDEDSVSGNLLVRAGMIKKSSNGMYMIMPMGKRVLSRIENIVREEMDAKGAQELLMPALIPEDVYVQSGRRSAFGSNMFTLLDRYNKKYVLGPTHEELFAIAASMDGKSYKDFPYNLYQIQTKFRDETRPRYGLIRVREFIMKDAYTFDIDEAGLDAQYDKMYDAYCRIFDRFDLTYKIVRADTGAMGGLLSEEYQAITNIGEDIVVGCEGCDFSSNLEITEVMDTKEASTEEKKEMELVETPNAKTIEEVAAFFGKQPEDFVKTLLYNVDGNIVAFCIPGDRELNETKALKALGAAEMELADFADVEKATGAKVGFAGPVGLNVPVYMDRQIEKMRNFIVGANKTDHHYVNVNVDDFTPKAVLDLCQVKEGDICPKCGAKLTFDHGIEVGNLFKLGTKYAKSMNLLYTDANNEQQPVWMGSYGIGLERCMAAIVEQHHDDQGIIWPLEVAPFKACIVPVQVKDETQLGCANDLYAYCLENKYDVLLDDRKERAGVKFKDMELIGVPYRITVGRGAKDGLVEWVERAKEGKEEISIEEAKSRLDAIYRQ</sequence>
<dbReference type="Proteomes" id="UP000308836">
    <property type="component" value="Unassembled WGS sequence"/>
</dbReference>
<accession>A0AC61RD70</accession>
<reference evidence="1" key="1">
    <citation type="submission" date="2019-04" db="EMBL/GenBank/DDBJ databases">
        <title>Microbes associate with the intestines of laboratory mice.</title>
        <authorList>
            <person name="Navarre W."/>
            <person name="Wong E."/>
            <person name="Huang K."/>
            <person name="Tropini C."/>
            <person name="Ng K."/>
            <person name="Yu B."/>
        </authorList>
    </citation>
    <scope>NUCLEOTIDE SEQUENCE</scope>
    <source>
        <strain evidence="1">NM09_H32</strain>
    </source>
</reference>
<dbReference type="EMBL" id="SRYG01000002">
    <property type="protein sequence ID" value="TGY67112.1"/>
    <property type="molecule type" value="Genomic_DNA"/>
</dbReference>
<evidence type="ECO:0000313" key="1">
    <source>
        <dbReference type="EMBL" id="TGY67112.1"/>
    </source>
</evidence>
<organism evidence="1 2">
    <name type="scientific">Dubosiella muris</name>
    <dbReference type="NCBI Taxonomy" id="3038133"/>
    <lineage>
        <taxon>Bacteria</taxon>
        <taxon>Bacillati</taxon>
        <taxon>Bacillota</taxon>
        <taxon>Erysipelotrichia</taxon>
        <taxon>Erysipelotrichales</taxon>
        <taxon>Erysipelotrichaceae</taxon>
        <taxon>Dubosiella</taxon>
    </lineage>
</organism>
<name>A0AC61RD70_9FIRM</name>
<comment type="caution">
    <text evidence="1">The sequence shown here is derived from an EMBL/GenBank/DDBJ whole genome shotgun (WGS) entry which is preliminary data.</text>
</comment>
<evidence type="ECO:0000313" key="2">
    <source>
        <dbReference type="Proteomes" id="UP000308836"/>
    </source>
</evidence>
<dbReference type="EC" id="6.1.1.15" evidence="1"/>